<dbReference type="HOGENOM" id="CLU_3045412_0_0_11"/>
<reference evidence="1 2" key="1">
    <citation type="submission" date="2011-05" db="EMBL/GenBank/DDBJ databases">
        <title>Whole genome sequence of Microlunatus phosphovorus NM-1.</title>
        <authorList>
            <person name="Hosoyama A."/>
            <person name="Sasaki K."/>
            <person name="Harada T."/>
            <person name="Igarashi R."/>
            <person name="Kawakoshi A."/>
            <person name="Sasagawa M."/>
            <person name="Fukada J."/>
            <person name="Nakamura S."/>
            <person name="Katano Y."/>
            <person name="Hanada S."/>
            <person name="Kamagata Y."/>
            <person name="Nakamura N."/>
            <person name="Yamazaki S."/>
            <person name="Fujita N."/>
        </authorList>
    </citation>
    <scope>NUCLEOTIDE SEQUENCE [LARGE SCALE GENOMIC DNA]</scope>
    <source>
        <strain evidence="2">ATCC 700054 / DSM 10555 / JCM 9379 / NBRC 101784 / NCIMB 13414 / VKM Ac-1990 / NM-1</strain>
    </source>
</reference>
<dbReference type="STRING" id="1032480.MLP_35730"/>
<evidence type="ECO:0000313" key="2">
    <source>
        <dbReference type="Proteomes" id="UP000007947"/>
    </source>
</evidence>
<name>F5XND7_MICPN</name>
<evidence type="ECO:0000313" key="1">
    <source>
        <dbReference type="EMBL" id="BAK36587.1"/>
    </source>
</evidence>
<dbReference type="Proteomes" id="UP000007947">
    <property type="component" value="Chromosome"/>
</dbReference>
<gene>
    <name evidence="1" type="ordered locus">MLP_35730</name>
</gene>
<protein>
    <submittedName>
        <fullName evidence="1">Uncharacterized protein</fullName>
    </submittedName>
</protein>
<sequence>MDARAVPAARPVDGLPEQRRRWWRPDGIRCGDGAFANASTAICSSPICLPWALT</sequence>
<keyword evidence="2" id="KW-1185">Reference proteome</keyword>
<dbReference type="AlphaFoldDB" id="F5XND7"/>
<organism evidence="1 2">
    <name type="scientific">Microlunatus phosphovorus (strain ATCC 700054 / DSM 10555 / JCM 9379 / NBRC 101784 / NCIMB 13414 / VKM Ac-1990 / NM-1)</name>
    <dbReference type="NCBI Taxonomy" id="1032480"/>
    <lineage>
        <taxon>Bacteria</taxon>
        <taxon>Bacillati</taxon>
        <taxon>Actinomycetota</taxon>
        <taxon>Actinomycetes</taxon>
        <taxon>Propionibacteriales</taxon>
        <taxon>Propionibacteriaceae</taxon>
        <taxon>Microlunatus</taxon>
    </lineage>
</organism>
<proteinExistence type="predicted"/>
<dbReference type="KEGG" id="mph:MLP_35730"/>
<accession>F5XND7</accession>
<dbReference type="EMBL" id="AP012204">
    <property type="protein sequence ID" value="BAK36587.1"/>
    <property type="molecule type" value="Genomic_DNA"/>
</dbReference>